<keyword evidence="7" id="KW-1185">Reference proteome</keyword>
<dbReference type="RefSeq" id="WP_239138801.1">
    <property type="nucleotide sequence ID" value="NZ_BOMU01000101.1"/>
</dbReference>
<dbReference type="PANTHER" id="PTHR30055">
    <property type="entry name" value="HTH-TYPE TRANSCRIPTIONAL REGULATOR RUTR"/>
    <property type="match status" value="1"/>
</dbReference>
<evidence type="ECO:0000256" key="1">
    <source>
        <dbReference type="ARBA" id="ARBA00023015"/>
    </source>
</evidence>
<feature type="DNA-binding region" description="H-T-H motif" evidence="4">
    <location>
        <begin position="40"/>
        <end position="59"/>
    </location>
</feature>
<dbReference type="Gene3D" id="1.10.357.10">
    <property type="entry name" value="Tetracycline Repressor, domain 2"/>
    <property type="match status" value="1"/>
</dbReference>
<protein>
    <submittedName>
        <fullName evidence="6">Transcriptional regulator, TetR family</fullName>
    </submittedName>
</protein>
<dbReference type="Proteomes" id="UP000198415">
    <property type="component" value="Unassembled WGS sequence"/>
</dbReference>
<accession>A0A239HIE4</accession>
<name>A0A239HIE4_9ACTN</name>
<dbReference type="InterPro" id="IPR050109">
    <property type="entry name" value="HTH-type_TetR-like_transc_reg"/>
</dbReference>
<gene>
    <name evidence="6" type="ORF">SAMN06264365_124111</name>
</gene>
<dbReference type="GO" id="GO:0000976">
    <property type="term" value="F:transcription cis-regulatory region binding"/>
    <property type="evidence" value="ECO:0007669"/>
    <property type="project" value="TreeGrafter"/>
</dbReference>
<dbReference type="PROSITE" id="PS50977">
    <property type="entry name" value="HTH_TETR_2"/>
    <property type="match status" value="1"/>
</dbReference>
<evidence type="ECO:0000313" key="7">
    <source>
        <dbReference type="Proteomes" id="UP000198415"/>
    </source>
</evidence>
<sequence>MTVNRRYVSPRRQEQARQTRRAILDAAAKLFVDPGYAATPLTAVAAEAGVAVQTVYAVFGNKRQLLSDLVDVTLVGDDEKVVMADRSFVADIRALTGLRAKLTRYARHLAETHARQAHVILALAGAATADADAAAIWRKNLEDRRRGMVMFAADLAATGEVLVSQERAADMLWLAQDIRNYDWLVRERGWPVERFERWFVDSVAAVLGTPD</sequence>
<evidence type="ECO:0000256" key="2">
    <source>
        <dbReference type="ARBA" id="ARBA00023125"/>
    </source>
</evidence>
<dbReference type="PRINTS" id="PR00455">
    <property type="entry name" value="HTHTETR"/>
</dbReference>
<dbReference type="GO" id="GO:0003700">
    <property type="term" value="F:DNA-binding transcription factor activity"/>
    <property type="evidence" value="ECO:0007669"/>
    <property type="project" value="TreeGrafter"/>
</dbReference>
<evidence type="ECO:0000259" key="5">
    <source>
        <dbReference type="PROSITE" id="PS50977"/>
    </source>
</evidence>
<dbReference type="InterPro" id="IPR009057">
    <property type="entry name" value="Homeodomain-like_sf"/>
</dbReference>
<evidence type="ECO:0000256" key="3">
    <source>
        <dbReference type="ARBA" id="ARBA00023163"/>
    </source>
</evidence>
<dbReference type="Pfam" id="PF00440">
    <property type="entry name" value="TetR_N"/>
    <property type="match status" value="1"/>
</dbReference>
<dbReference type="AlphaFoldDB" id="A0A239HIE4"/>
<evidence type="ECO:0000313" key="6">
    <source>
        <dbReference type="EMBL" id="SNS80818.1"/>
    </source>
</evidence>
<dbReference type="PANTHER" id="PTHR30055:SF234">
    <property type="entry name" value="HTH-TYPE TRANSCRIPTIONAL REGULATOR BETI"/>
    <property type="match status" value="1"/>
</dbReference>
<reference evidence="6 7" key="1">
    <citation type="submission" date="2017-06" db="EMBL/GenBank/DDBJ databases">
        <authorList>
            <person name="Kim H.J."/>
            <person name="Triplett B.A."/>
        </authorList>
    </citation>
    <scope>NUCLEOTIDE SEQUENCE [LARGE SCALE GENOMIC DNA]</scope>
    <source>
        <strain evidence="6 7">DSM 43151</strain>
    </source>
</reference>
<keyword evidence="2 4" id="KW-0238">DNA-binding</keyword>
<dbReference type="SUPFAM" id="SSF46689">
    <property type="entry name" value="Homeodomain-like"/>
    <property type="match status" value="1"/>
</dbReference>
<keyword evidence="3" id="KW-0804">Transcription</keyword>
<feature type="domain" description="HTH tetR-type" evidence="5">
    <location>
        <begin position="17"/>
        <end position="77"/>
    </location>
</feature>
<organism evidence="6 7">
    <name type="scientific">Actinoplanes regularis</name>
    <dbReference type="NCBI Taxonomy" id="52697"/>
    <lineage>
        <taxon>Bacteria</taxon>
        <taxon>Bacillati</taxon>
        <taxon>Actinomycetota</taxon>
        <taxon>Actinomycetes</taxon>
        <taxon>Micromonosporales</taxon>
        <taxon>Micromonosporaceae</taxon>
        <taxon>Actinoplanes</taxon>
    </lineage>
</organism>
<keyword evidence="1" id="KW-0805">Transcription regulation</keyword>
<proteinExistence type="predicted"/>
<dbReference type="InterPro" id="IPR001647">
    <property type="entry name" value="HTH_TetR"/>
</dbReference>
<dbReference type="EMBL" id="FZNR01000024">
    <property type="protein sequence ID" value="SNS80818.1"/>
    <property type="molecule type" value="Genomic_DNA"/>
</dbReference>
<evidence type="ECO:0000256" key="4">
    <source>
        <dbReference type="PROSITE-ProRule" id="PRU00335"/>
    </source>
</evidence>